<comment type="caution">
    <text evidence="1">The sequence shown here is derived from an EMBL/GenBank/DDBJ whole genome shotgun (WGS) entry which is preliminary data.</text>
</comment>
<evidence type="ECO:0000313" key="2">
    <source>
        <dbReference type="Proteomes" id="UP001251528"/>
    </source>
</evidence>
<dbReference type="Proteomes" id="UP001251528">
    <property type="component" value="Unassembled WGS sequence"/>
</dbReference>
<dbReference type="EMBL" id="JASWJB010000027">
    <property type="protein sequence ID" value="KAK2609138.1"/>
    <property type="molecule type" value="Genomic_DNA"/>
</dbReference>
<protein>
    <submittedName>
        <fullName evidence="1">Uncharacterized protein</fullName>
    </submittedName>
</protein>
<keyword evidence="2" id="KW-1185">Reference proteome</keyword>
<dbReference type="AlphaFoldDB" id="A0AAJ0FXE7"/>
<organism evidence="1 2">
    <name type="scientific">Conoideocrella luteorostrata</name>
    <dbReference type="NCBI Taxonomy" id="1105319"/>
    <lineage>
        <taxon>Eukaryota</taxon>
        <taxon>Fungi</taxon>
        <taxon>Dikarya</taxon>
        <taxon>Ascomycota</taxon>
        <taxon>Pezizomycotina</taxon>
        <taxon>Sordariomycetes</taxon>
        <taxon>Hypocreomycetidae</taxon>
        <taxon>Hypocreales</taxon>
        <taxon>Clavicipitaceae</taxon>
        <taxon>Conoideocrella</taxon>
    </lineage>
</organism>
<accession>A0AAJ0FXE7</accession>
<gene>
    <name evidence="1" type="ORF">QQS21_002365</name>
</gene>
<sequence length="307" mass="34645">MYFPQQQQLQHQQASVDELIRAAEHHLDHYVQTLRGIQATVSPKRRDRADSRATVPEAMTPPLRALSHPTFISPDPNSLTTSSHIPIISRQPTHHLPLRKYSLETPAERPSFCPSPRPVARSTISNDSEFIIPDEELSFIPLLDQSSGGTRPADAEEPIAVQTDLTSRAQRLLTHRTFTDEMLLKHLRETEFEEPMAAVLDEVIRRRPDMDPAVPFRDFASFERESYVSTTFEVYEVARDASAKKTSIDVDVQGYIKYNGDGSPYDSPDEIVDAPTVWEAIKDVNADRDAVGRIMYVAKNLLSPFPP</sequence>
<reference evidence="1" key="1">
    <citation type="submission" date="2023-06" db="EMBL/GenBank/DDBJ databases">
        <title>Conoideocrella luteorostrata (Hypocreales: Clavicipitaceae), a potential biocontrol fungus for elongate hemlock scale in United States Christmas tree production areas.</title>
        <authorList>
            <person name="Barrett H."/>
            <person name="Lovett B."/>
            <person name="Macias A.M."/>
            <person name="Stajich J.E."/>
            <person name="Kasson M.T."/>
        </authorList>
    </citation>
    <scope>NUCLEOTIDE SEQUENCE</scope>
    <source>
        <strain evidence="1">ARSEF 14590</strain>
    </source>
</reference>
<name>A0AAJ0FXE7_9HYPO</name>
<proteinExistence type="predicted"/>
<evidence type="ECO:0000313" key="1">
    <source>
        <dbReference type="EMBL" id="KAK2609138.1"/>
    </source>
</evidence>